<dbReference type="EMBL" id="AP021927">
    <property type="protein sequence ID" value="BBQ32280.1"/>
    <property type="molecule type" value="Genomic_DNA"/>
</dbReference>
<evidence type="ECO:0000313" key="4">
    <source>
        <dbReference type="Proteomes" id="UP000515756"/>
    </source>
</evidence>
<accession>A0A6S4TAH1</accession>
<proteinExistence type="inferred from homology"/>
<dbReference type="SMART" id="SM00530">
    <property type="entry name" value="HTH_XRE"/>
    <property type="match status" value="1"/>
</dbReference>
<dbReference type="InterPro" id="IPR001387">
    <property type="entry name" value="Cro/C1-type_HTH"/>
</dbReference>
<dbReference type="AlphaFoldDB" id="A0A6S4TAH1"/>
<dbReference type="CDD" id="cd00093">
    <property type="entry name" value="HTH_XRE"/>
    <property type="match status" value="1"/>
</dbReference>
<protein>
    <submittedName>
        <fullName evidence="3">Transcriptional regulator</fullName>
    </submittedName>
</protein>
<gene>
    <name evidence="3" type="ORF">WP2W18E01_38620</name>
</gene>
<dbReference type="Gene3D" id="1.10.10.2910">
    <property type="match status" value="1"/>
</dbReference>
<dbReference type="GO" id="GO:0003677">
    <property type="term" value="F:DNA binding"/>
    <property type="evidence" value="ECO:0007669"/>
    <property type="project" value="InterPro"/>
</dbReference>
<dbReference type="InterPro" id="IPR052345">
    <property type="entry name" value="Rad_response_metalloprotease"/>
</dbReference>
<dbReference type="PANTHER" id="PTHR43236">
    <property type="entry name" value="ANTITOXIN HIGA1"/>
    <property type="match status" value="1"/>
</dbReference>
<organism evidence="3 4">
    <name type="scientific">Aeromonas caviae</name>
    <name type="common">Aeromonas punctata</name>
    <dbReference type="NCBI Taxonomy" id="648"/>
    <lineage>
        <taxon>Bacteria</taxon>
        <taxon>Pseudomonadati</taxon>
        <taxon>Pseudomonadota</taxon>
        <taxon>Gammaproteobacteria</taxon>
        <taxon>Aeromonadales</taxon>
        <taxon>Aeromonadaceae</taxon>
        <taxon>Aeromonas</taxon>
    </lineage>
</organism>
<dbReference type="PANTHER" id="PTHR43236:SF1">
    <property type="entry name" value="BLL7220 PROTEIN"/>
    <property type="match status" value="1"/>
</dbReference>
<dbReference type="Pfam" id="PF01381">
    <property type="entry name" value="HTH_3"/>
    <property type="match status" value="1"/>
</dbReference>
<evidence type="ECO:0000259" key="2">
    <source>
        <dbReference type="PROSITE" id="PS50943"/>
    </source>
</evidence>
<dbReference type="Pfam" id="PF06114">
    <property type="entry name" value="Peptidase_M78"/>
    <property type="match status" value="1"/>
</dbReference>
<name>A0A6S4TAH1_AERCA</name>
<dbReference type="SUPFAM" id="SSF47413">
    <property type="entry name" value="lambda repressor-like DNA-binding domains"/>
    <property type="match status" value="1"/>
</dbReference>
<dbReference type="InterPro" id="IPR010359">
    <property type="entry name" value="IrrE_HExxH"/>
</dbReference>
<comment type="similarity">
    <text evidence="1">Belongs to the short-chain fatty acyl-CoA assimilation regulator (ScfR) family.</text>
</comment>
<dbReference type="InterPro" id="IPR010982">
    <property type="entry name" value="Lambda_DNA-bd_dom_sf"/>
</dbReference>
<dbReference type="Proteomes" id="UP000515756">
    <property type="component" value="Chromosome"/>
</dbReference>
<dbReference type="PROSITE" id="PS50943">
    <property type="entry name" value="HTH_CROC1"/>
    <property type="match status" value="1"/>
</dbReference>
<dbReference type="Gene3D" id="1.10.260.40">
    <property type="entry name" value="lambda repressor-like DNA-binding domains"/>
    <property type="match status" value="1"/>
</dbReference>
<evidence type="ECO:0000256" key="1">
    <source>
        <dbReference type="ARBA" id="ARBA00007227"/>
    </source>
</evidence>
<evidence type="ECO:0000313" key="3">
    <source>
        <dbReference type="EMBL" id="BBQ32280.1"/>
    </source>
</evidence>
<sequence length="370" mass="41764">MDLFSNKPLGQESYRGDKLKVARMAKGFSLEDIASAIGKTRQSISLYEKGMQPTEEALDAICALLSIERNFLFSQRAYPIEAEVCHFRSLRSRTQTMTKSVMARAEIFEEVVRSVEREIVFPDVLMPDVSAFNINNVNDIERAAELCRREWELGLGPISSMVNLVEKLGVVVTAIRGVDEKVDAFSVPHQRPFIIRNDAKKSVCRFRFDIAHELGHLVLHDGITTGDTITEGQANRFASAFLMPRASFSKEFPALRGRQFDWSKLVEFKLRWKVSLKAIIYRASSLGLITPEKARSGFLFLNTKGYTKEEPGDEQISAEKPTLLNRAIEVLPHREWLTILASIGVTEEIIHELFGIKHLGATKNPLRLVV</sequence>
<reference evidence="3 4" key="1">
    <citation type="submission" date="2019-12" db="EMBL/GenBank/DDBJ databases">
        <title>complete genome sequences of Aeromonas caviae str. WP2-W18-ESBL-01 isolated from wastewater treatment plant effluent.</title>
        <authorList>
            <person name="Sekizuka T."/>
            <person name="Itokawa K."/>
            <person name="Yatsu K."/>
            <person name="Inamine Y."/>
            <person name="Kuroda M."/>
        </authorList>
    </citation>
    <scope>NUCLEOTIDE SEQUENCE [LARGE SCALE GENOMIC DNA]</scope>
    <source>
        <strain evidence="3 4">WP2-W18-ESBL-01</strain>
    </source>
</reference>
<feature type="domain" description="HTH cro/C1-type" evidence="2">
    <location>
        <begin position="19"/>
        <end position="72"/>
    </location>
</feature>